<evidence type="ECO:0000313" key="3">
    <source>
        <dbReference type="EMBL" id="SDB05122.1"/>
    </source>
</evidence>
<dbReference type="RefSeq" id="WP_090874482.1">
    <property type="nucleotide sequence ID" value="NZ_FMXQ01000001.1"/>
</dbReference>
<feature type="signal peptide" evidence="2">
    <location>
        <begin position="1"/>
        <end position="25"/>
    </location>
</feature>
<reference evidence="3 4" key="1">
    <citation type="submission" date="2016-10" db="EMBL/GenBank/DDBJ databases">
        <authorList>
            <person name="de Groot N.N."/>
        </authorList>
    </citation>
    <scope>NUCLEOTIDE SEQUENCE [LARGE SCALE GENOMIC DNA]</scope>
    <source>
        <strain evidence="3 4">ATCC 35022</strain>
    </source>
</reference>
<dbReference type="PROSITE" id="PS51257">
    <property type="entry name" value="PROKAR_LIPOPROTEIN"/>
    <property type="match status" value="1"/>
</dbReference>
<sequence length="89" mass="8946">MAGKIFRIVCYVALAVVAGSIVALAAATAFGGCTQSGESVACTSSLAQHAANGANMVLLTTVFTGLPMLLALGGVFFLARAGIRSVLQR</sequence>
<feature type="transmembrane region" description="Helical" evidence="1">
    <location>
        <begin position="55"/>
        <end position="79"/>
    </location>
</feature>
<feature type="chain" id="PRO_5011574157" evidence="2">
    <location>
        <begin position="26"/>
        <end position="89"/>
    </location>
</feature>
<organism evidence="3 4">
    <name type="scientific">Bauldia litoralis</name>
    <dbReference type="NCBI Taxonomy" id="665467"/>
    <lineage>
        <taxon>Bacteria</taxon>
        <taxon>Pseudomonadati</taxon>
        <taxon>Pseudomonadota</taxon>
        <taxon>Alphaproteobacteria</taxon>
        <taxon>Hyphomicrobiales</taxon>
        <taxon>Kaistiaceae</taxon>
        <taxon>Bauldia</taxon>
    </lineage>
</organism>
<evidence type="ECO:0000256" key="1">
    <source>
        <dbReference type="SAM" id="Phobius"/>
    </source>
</evidence>
<keyword evidence="1" id="KW-1133">Transmembrane helix</keyword>
<evidence type="ECO:0000256" key="2">
    <source>
        <dbReference type="SAM" id="SignalP"/>
    </source>
</evidence>
<evidence type="ECO:0000313" key="4">
    <source>
        <dbReference type="Proteomes" id="UP000199071"/>
    </source>
</evidence>
<keyword evidence="1" id="KW-0472">Membrane</keyword>
<proteinExistence type="predicted"/>
<dbReference type="Proteomes" id="UP000199071">
    <property type="component" value="Unassembled WGS sequence"/>
</dbReference>
<keyword evidence="4" id="KW-1185">Reference proteome</keyword>
<keyword evidence="2" id="KW-0732">Signal</keyword>
<keyword evidence="1" id="KW-0812">Transmembrane</keyword>
<dbReference type="STRING" id="665467.SAMN02982931_00349"/>
<name>A0A1G6A9R8_9HYPH</name>
<protein>
    <submittedName>
        <fullName evidence="3">Uncharacterized protein</fullName>
    </submittedName>
</protein>
<dbReference type="EMBL" id="FMXQ01000001">
    <property type="protein sequence ID" value="SDB05122.1"/>
    <property type="molecule type" value="Genomic_DNA"/>
</dbReference>
<dbReference type="AlphaFoldDB" id="A0A1G6A9R8"/>
<accession>A0A1G6A9R8</accession>
<gene>
    <name evidence="3" type="ORF">SAMN02982931_00349</name>
</gene>